<dbReference type="InterPro" id="IPR054208">
    <property type="entry name" value="DUF6914"/>
</dbReference>
<name>A0A8H3WN38_9PEZI</name>
<gene>
    <name evidence="1" type="ORF">GQ607_005086</name>
</gene>
<evidence type="ECO:0000313" key="2">
    <source>
        <dbReference type="Proteomes" id="UP000434172"/>
    </source>
</evidence>
<organism evidence="1 2">
    <name type="scientific">Colletotrichum asianum</name>
    <dbReference type="NCBI Taxonomy" id="702518"/>
    <lineage>
        <taxon>Eukaryota</taxon>
        <taxon>Fungi</taxon>
        <taxon>Dikarya</taxon>
        <taxon>Ascomycota</taxon>
        <taxon>Pezizomycotina</taxon>
        <taxon>Sordariomycetes</taxon>
        <taxon>Hypocreomycetidae</taxon>
        <taxon>Glomerellales</taxon>
        <taxon>Glomerellaceae</taxon>
        <taxon>Colletotrichum</taxon>
        <taxon>Colletotrichum gloeosporioides species complex</taxon>
    </lineage>
</organism>
<dbReference type="OrthoDB" id="2679825at2759"/>
<keyword evidence="2" id="KW-1185">Reference proteome</keyword>
<reference evidence="1 2" key="1">
    <citation type="submission" date="2019-12" db="EMBL/GenBank/DDBJ databases">
        <title>A genome sequence resource for the geographically widespread anthracnose pathogen Colletotrichum asianum.</title>
        <authorList>
            <person name="Meng Y."/>
        </authorList>
    </citation>
    <scope>NUCLEOTIDE SEQUENCE [LARGE SCALE GENOMIC DNA]</scope>
    <source>
        <strain evidence="1 2">ICMP 18580</strain>
    </source>
</reference>
<dbReference type="EMBL" id="WOWK01000022">
    <property type="protein sequence ID" value="KAF0327542.1"/>
    <property type="molecule type" value="Genomic_DNA"/>
</dbReference>
<accession>A0A8H3WN38</accession>
<dbReference type="Proteomes" id="UP000434172">
    <property type="component" value="Unassembled WGS sequence"/>
</dbReference>
<dbReference type="AlphaFoldDB" id="A0A8H3WN38"/>
<dbReference type="Pfam" id="PF21858">
    <property type="entry name" value="DUF6914"/>
    <property type="match status" value="1"/>
</dbReference>
<protein>
    <submittedName>
        <fullName evidence="1">Uncharacterized protein</fullName>
    </submittedName>
</protein>
<evidence type="ECO:0000313" key="1">
    <source>
        <dbReference type="EMBL" id="KAF0327542.1"/>
    </source>
</evidence>
<proteinExistence type="predicted"/>
<comment type="caution">
    <text evidence="1">The sequence shown here is derived from an EMBL/GenBank/DDBJ whole genome shotgun (WGS) entry which is preliminary data.</text>
</comment>
<sequence>MYDKVGCILALMELDIYCNTNRRSRSVRYHWALMIGPKHETHDSHGWRCHARERLVSEGNPPVDRVVWNYECDEIPLIPTSMILVRVVVAKVKNTEKLLSKFDNTTPRQEENYNRVKWVQEAYDMALGAKLALGTSAGDWSLVRDTAMWYVEKKKLEHRFDGRVQYDSSQIPTWDMLENKELAL</sequence>